<evidence type="ECO:0000256" key="1">
    <source>
        <dbReference type="SAM" id="Phobius"/>
    </source>
</evidence>
<proteinExistence type="predicted"/>
<evidence type="ECO:0000313" key="3">
    <source>
        <dbReference type="Proteomes" id="UP000887116"/>
    </source>
</evidence>
<dbReference type="OrthoDB" id="10408538at2759"/>
<organism evidence="2 3">
    <name type="scientific">Trichonephila clavata</name>
    <name type="common">Joro spider</name>
    <name type="synonym">Nephila clavata</name>
    <dbReference type="NCBI Taxonomy" id="2740835"/>
    <lineage>
        <taxon>Eukaryota</taxon>
        <taxon>Metazoa</taxon>
        <taxon>Ecdysozoa</taxon>
        <taxon>Arthropoda</taxon>
        <taxon>Chelicerata</taxon>
        <taxon>Arachnida</taxon>
        <taxon>Araneae</taxon>
        <taxon>Araneomorphae</taxon>
        <taxon>Entelegynae</taxon>
        <taxon>Araneoidea</taxon>
        <taxon>Nephilidae</taxon>
        <taxon>Trichonephila</taxon>
    </lineage>
</organism>
<feature type="transmembrane region" description="Helical" evidence="1">
    <location>
        <begin position="5"/>
        <end position="22"/>
    </location>
</feature>
<gene>
    <name evidence="2" type="ORF">TNCT_248791</name>
</gene>
<protein>
    <submittedName>
        <fullName evidence="2">Uncharacterized protein</fullName>
    </submittedName>
</protein>
<dbReference type="AlphaFoldDB" id="A0A8X6GQ52"/>
<evidence type="ECO:0000313" key="2">
    <source>
        <dbReference type="EMBL" id="GFR06605.1"/>
    </source>
</evidence>
<dbReference type="Proteomes" id="UP000887116">
    <property type="component" value="Unassembled WGS sequence"/>
</dbReference>
<keyword evidence="3" id="KW-1185">Reference proteome</keyword>
<feature type="transmembrane region" description="Helical" evidence="1">
    <location>
        <begin position="28"/>
        <end position="48"/>
    </location>
</feature>
<comment type="caution">
    <text evidence="2">The sequence shown here is derived from an EMBL/GenBank/DDBJ whole genome shotgun (WGS) entry which is preliminary data.</text>
</comment>
<accession>A0A8X6GQ52</accession>
<name>A0A8X6GQ52_TRICU</name>
<dbReference type="EMBL" id="BMAO01016148">
    <property type="protein sequence ID" value="GFR06605.1"/>
    <property type="molecule type" value="Genomic_DNA"/>
</dbReference>
<keyword evidence="1" id="KW-1133">Transmembrane helix</keyword>
<keyword evidence="1" id="KW-0812">Transmembrane</keyword>
<sequence length="199" mass="23121">MTVSWILEGFFYSLPFILAILTQGNLPSWIQILFYATIGEFINNFLLLKYGAKPDSHFKSSSPKIKTPNTERKNIPIVHSLMIFKICEALDIQVKFAPTEKRNFDFKICENQAKNKSNNPNVQLEKVDLLFKERNITTIKSPIAVNSLMVYKMSQALGFDTELKPVKYSEPFVTQMKRKGYIYRKENSYCKISRNFKIL</sequence>
<keyword evidence="1" id="KW-0472">Membrane</keyword>
<reference evidence="2" key="1">
    <citation type="submission" date="2020-07" db="EMBL/GenBank/DDBJ databases">
        <title>Multicomponent nature underlies the extraordinary mechanical properties of spider dragline silk.</title>
        <authorList>
            <person name="Kono N."/>
            <person name="Nakamura H."/>
            <person name="Mori M."/>
            <person name="Yoshida Y."/>
            <person name="Ohtoshi R."/>
            <person name="Malay A.D."/>
            <person name="Moran D.A.P."/>
            <person name="Tomita M."/>
            <person name="Numata K."/>
            <person name="Arakawa K."/>
        </authorList>
    </citation>
    <scope>NUCLEOTIDE SEQUENCE</scope>
</reference>